<proteinExistence type="predicted"/>
<organism evidence="1">
    <name type="scientific">uncultured prokaryote</name>
    <dbReference type="NCBI Taxonomy" id="198431"/>
    <lineage>
        <taxon>unclassified sequences</taxon>
        <taxon>environmental samples</taxon>
    </lineage>
</organism>
<evidence type="ECO:0008006" key="2">
    <source>
        <dbReference type="Google" id="ProtNLM"/>
    </source>
</evidence>
<evidence type="ECO:0000313" key="1">
    <source>
        <dbReference type="EMBL" id="CRY97854.1"/>
    </source>
</evidence>
<reference evidence="1" key="1">
    <citation type="submission" date="2015-06" db="EMBL/GenBank/DDBJ databases">
        <authorList>
            <person name="Joergensen T."/>
        </authorList>
    </citation>
    <scope>NUCLEOTIDE SEQUENCE</scope>
    <source>
        <plasmid evidence="1">pRGFK1775</plasmid>
    </source>
</reference>
<reference evidence="1" key="2">
    <citation type="submission" date="2015-07" db="EMBL/GenBank/DDBJ databases">
        <title>Plasmids, circular viruses and viroids from rat gut.</title>
        <authorList>
            <person name="Jorgensen T.J."/>
            <person name="Hansen M.A."/>
            <person name="Xu Z."/>
            <person name="Tabak M.A."/>
            <person name="Sorensen S.J."/>
            <person name="Hansen L.H."/>
        </authorList>
    </citation>
    <scope>NUCLEOTIDE SEQUENCE</scope>
    <source>
        <plasmid evidence="1">pRGFK1775</plasmid>
    </source>
</reference>
<accession>A0A0H5Q901</accession>
<name>A0A0H5Q901_9ZZZZ</name>
<geneLocation type="plasmid" evidence="1">
    <name>pRGFK1775</name>
</geneLocation>
<dbReference type="EMBL" id="LN854275">
    <property type="protein sequence ID" value="CRY97854.1"/>
    <property type="molecule type" value="Genomic_DNA"/>
</dbReference>
<dbReference type="AlphaFoldDB" id="A0A0H5Q901"/>
<keyword evidence="1" id="KW-0614">Plasmid</keyword>
<protein>
    <recommendedName>
        <fullName evidence="2">Ribbon-helix-helix protein CopG domain-containing protein</fullName>
    </recommendedName>
</protein>
<sequence>MTERIRINLSVDKEMNDLLAELAELTGRPKTTIVKDFLDNMQPAMEMTRDGLKALKDNKSISPALQNMINLVEDGMKEMNEFNQEVK</sequence>